<dbReference type="InterPro" id="IPR017517">
    <property type="entry name" value="Maleyloyr_isom"/>
</dbReference>
<dbReference type="GO" id="GO:0046872">
    <property type="term" value="F:metal ion binding"/>
    <property type="evidence" value="ECO:0007669"/>
    <property type="project" value="InterPro"/>
</dbReference>
<dbReference type="SUPFAM" id="SSF55718">
    <property type="entry name" value="SCP-like"/>
    <property type="match status" value="1"/>
</dbReference>
<dbReference type="Proteomes" id="UP000305778">
    <property type="component" value="Unassembled WGS sequence"/>
</dbReference>
<evidence type="ECO:0000256" key="1">
    <source>
        <dbReference type="SAM" id="MobiDB-lite"/>
    </source>
</evidence>
<dbReference type="GO" id="GO:0016853">
    <property type="term" value="F:isomerase activity"/>
    <property type="evidence" value="ECO:0007669"/>
    <property type="project" value="UniProtKB-KW"/>
</dbReference>
<proteinExistence type="predicted"/>
<dbReference type="OrthoDB" id="5118203at2"/>
<name>A0A4V6WJA7_9ACTN</name>
<gene>
    <name evidence="3" type="ORF">FCI23_15870</name>
</gene>
<protein>
    <submittedName>
        <fullName evidence="3">Maleylpyruvate isomerase family mycothiol-dependent enzyme</fullName>
    </submittedName>
</protein>
<keyword evidence="4" id="KW-1185">Reference proteome</keyword>
<dbReference type="RefSeq" id="WP_136724531.1">
    <property type="nucleotide sequence ID" value="NZ_SUMC01000012.1"/>
</dbReference>
<dbReference type="Pfam" id="PF11716">
    <property type="entry name" value="MDMPI_N"/>
    <property type="match status" value="1"/>
</dbReference>
<sequence length="243" mass="25759">MSVQRPDPDGDAAAVHEATGLLIQTASVLPASAIAEPSLLAGWTRGHVLAHLARNADACTNLLTWARTGIETPMYPSAEIRDKDIEDGAGRPLTDQLDDLRISADRLAIAIEETPAQAWAAQVTMRSGQVIAAAEVPWRRLVEVLFHHIDLGIGYTCDQLPPDFAARELASLVDGLSGHEGIAPVRLHETDSGEKWDIGAANEPDLTVTGRRSALLGWVSGRSSGGGLTVQPDLPLPALPPLS</sequence>
<organism evidence="3 4">
    <name type="scientific">Actinacidiphila oryziradicis</name>
    <dbReference type="NCBI Taxonomy" id="2571141"/>
    <lineage>
        <taxon>Bacteria</taxon>
        <taxon>Bacillati</taxon>
        <taxon>Actinomycetota</taxon>
        <taxon>Actinomycetes</taxon>
        <taxon>Kitasatosporales</taxon>
        <taxon>Streptomycetaceae</taxon>
        <taxon>Actinacidiphila</taxon>
    </lineage>
</organism>
<keyword evidence="3" id="KW-0670">Pyruvate</keyword>
<keyword evidence="3" id="KW-0413">Isomerase</keyword>
<reference evidence="3 4" key="1">
    <citation type="submission" date="2019-04" db="EMBL/GenBank/DDBJ databases">
        <title>Streptomyces oryziradicis sp. nov., a novel actinomycete isolated from rhizosphere soil of rice (Oryza sativa L.).</title>
        <authorList>
            <person name="Li C."/>
        </authorList>
    </citation>
    <scope>NUCLEOTIDE SEQUENCE [LARGE SCALE GENOMIC DNA]</scope>
    <source>
        <strain evidence="3 4">NEAU-C40</strain>
    </source>
</reference>
<evidence type="ECO:0000259" key="2">
    <source>
        <dbReference type="Pfam" id="PF11716"/>
    </source>
</evidence>
<evidence type="ECO:0000313" key="4">
    <source>
        <dbReference type="Proteomes" id="UP000305778"/>
    </source>
</evidence>
<comment type="caution">
    <text evidence="3">The sequence shown here is derived from an EMBL/GenBank/DDBJ whole genome shotgun (WGS) entry which is preliminary data.</text>
</comment>
<dbReference type="InterPro" id="IPR036527">
    <property type="entry name" value="SCP2_sterol-bd_dom_sf"/>
</dbReference>
<accession>A0A4V6WJA7</accession>
<feature type="compositionally biased region" description="Pro residues" evidence="1">
    <location>
        <begin position="234"/>
        <end position="243"/>
    </location>
</feature>
<feature type="region of interest" description="Disordered" evidence="1">
    <location>
        <begin position="224"/>
        <end position="243"/>
    </location>
</feature>
<dbReference type="InterPro" id="IPR034660">
    <property type="entry name" value="DinB/YfiT-like"/>
</dbReference>
<dbReference type="AlphaFoldDB" id="A0A4V6WJA7"/>
<evidence type="ECO:0000313" key="3">
    <source>
        <dbReference type="EMBL" id="TKA10769.1"/>
    </source>
</evidence>
<dbReference type="Gene3D" id="1.20.120.450">
    <property type="entry name" value="dinb family like domain"/>
    <property type="match status" value="1"/>
</dbReference>
<dbReference type="InterPro" id="IPR024344">
    <property type="entry name" value="MDMPI_metal-binding"/>
</dbReference>
<feature type="domain" description="Mycothiol-dependent maleylpyruvate isomerase metal-binding" evidence="2">
    <location>
        <begin position="18"/>
        <end position="151"/>
    </location>
</feature>
<dbReference type="SUPFAM" id="SSF109854">
    <property type="entry name" value="DinB/YfiT-like putative metalloenzymes"/>
    <property type="match status" value="1"/>
</dbReference>
<dbReference type="EMBL" id="SUMC01000012">
    <property type="protein sequence ID" value="TKA10769.1"/>
    <property type="molecule type" value="Genomic_DNA"/>
</dbReference>
<dbReference type="NCBIfam" id="TIGR03083">
    <property type="entry name" value="maleylpyruvate isomerase family mycothiol-dependent enzyme"/>
    <property type="match status" value="1"/>
</dbReference>